<organism evidence="1 2">
    <name type="scientific">Elysia crispata</name>
    <name type="common">lettuce slug</name>
    <dbReference type="NCBI Taxonomy" id="231223"/>
    <lineage>
        <taxon>Eukaryota</taxon>
        <taxon>Metazoa</taxon>
        <taxon>Spiralia</taxon>
        <taxon>Lophotrochozoa</taxon>
        <taxon>Mollusca</taxon>
        <taxon>Gastropoda</taxon>
        <taxon>Heterobranchia</taxon>
        <taxon>Euthyneura</taxon>
        <taxon>Panpulmonata</taxon>
        <taxon>Sacoglossa</taxon>
        <taxon>Placobranchoidea</taxon>
        <taxon>Plakobranchidae</taxon>
        <taxon>Elysia</taxon>
    </lineage>
</organism>
<keyword evidence="2" id="KW-1185">Reference proteome</keyword>
<dbReference type="AlphaFoldDB" id="A0AAE1DH77"/>
<evidence type="ECO:0000313" key="2">
    <source>
        <dbReference type="Proteomes" id="UP001283361"/>
    </source>
</evidence>
<sequence>MMRLTNFVKTLATITIIEDTILTLLGNSRRSEPTDIMDLIPRSLLVQRLLFILAWTLIAAVLEQEAPEMSNYDTRMDPTEERMALRRLIPCTACFFEEKHPLLPGVRYRRRPNGHGLFTCENSHLFLVPVLGERRHPAMLGQVDPVDKIFFTDKVYTGLT</sequence>
<name>A0AAE1DH77_9GAST</name>
<reference evidence="1" key="1">
    <citation type="journal article" date="2023" name="G3 (Bethesda)">
        <title>A reference genome for the long-term kleptoplast-retaining sea slug Elysia crispata morphotype clarki.</title>
        <authorList>
            <person name="Eastman K.E."/>
            <person name="Pendleton A.L."/>
            <person name="Shaikh M.A."/>
            <person name="Suttiyut T."/>
            <person name="Ogas R."/>
            <person name="Tomko P."/>
            <person name="Gavelis G."/>
            <person name="Widhalm J.R."/>
            <person name="Wisecaver J.H."/>
        </authorList>
    </citation>
    <scope>NUCLEOTIDE SEQUENCE</scope>
    <source>
        <strain evidence="1">ECLA1</strain>
    </source>
</reference>
<proteinExistence type="predicted"/>
<comment type="caution">
    <text evidence="1">The sequence shown here is derived from an EMBL/GenBank/DDBJ whole genome shotgun (WGS) entry which is preliminary data.</text>
</comment>
<protein>
    <submittedName>
        <fullName evidence="1">Uncharacterized protein</fullName>
    </submittedName>
</protein>
<evidence type="ECO:0000313" key="1">
    <source>
        <dbReference type="EMBL" id="KAK3769348.1"/>
    </source>
</evidence>
<dbReference type="EMBL" id="JAWDGP010003940">
    <property type="protein sequence ID" value="KAK3769348.1"/>
    <property type="molecule type" value="Genomic_DNA"/>
</dbReference>
<gene>
    <name evidence="1" type="ORF">RRG08_015112</name>
</gene>
<dbReference type="Proteomes" id="UP001283361">
    <property type="component" value="Unassembled WGS sequence"/>
</dbReference>
<accession>A0AAE1DH77</accession>